<dbReference type="Pfam" id="PF00498">
    <property type="entry name" value="FHA"/>
    <property type="match status" value="1"/>
</dbReference>
<dbReference type="Gene3D" id="2.60.200.20">
    <property type="match status" value="1"/>
</dbReference>
<feature type="transmembrane region" description="Helical" evidence="11">
    <location>
        <begin position="575"/>
        <end position="593"/>
    </location>
</feature>
<keyword evidence="4" id="KW-0547">Nucleotide-binding</keyword>
<keyword evidence="11" id="KW-1133">Transmembrane helix</keyword>
<dbReference type="CDD" id="cd16495">
    <property type="entry name" value="RING_CH-C4HC3_MARCH"/>
    <property type="match status" value="1"/>
</dbReference>
<feature type="compositionally biased region" description="Polar residues" evidence="10">
    <location>
        <begin position="1156"/>
        <end position="1170"/>
    </location>
</feature>
<accession>A0A0V0QP38</accession>
<evidence type="ECO:0000259" key="14">
    <source>
        <dbReference type="PROSITE" id="PS51292"/>
    </source>
</evidence>
<evidence type="ECO:0000256" key="6">
    <source>
        <dbReference type="ARBA" id="ARBA00022777"/>
    </source>
</evidence>
<keyword evidence="11" id="KW-0812">Transmembrane</keyword>
<keyword evidence="5" id="KW-0863">Zinc-finger</keyword>
<evidence type="ECO:0000256" key="9">
    <source>
        <dbReference type="SAM" id="Coils"/>
    </source>
</evidence>
<evidence type="ECO:0000256" key="11">
    <source>
        <dbReference type="SAM" id="Phobius"/>
    </source>
</evidence>
<dbReference type="Proteomes" id="UP000054937">
    <property type="component" value="Unassembled WGS sequence"/>
</dbReference>
<protein>
    <submittedName>
        <fullName evidence="15">SMAD/FHA domain</fullName>
    </submittedName>
</protein>
<feature type="compositionally biased region" description="Low complexity" evidence="10">
    <location>
        <begin position="1171"/>
        <end position="1208"/>
    </location>
</feature>
<evidence type="ECO:0000256" key="8">
    <source>
        <dbReference type="ARBA" id="ARBA00022840"/>
    </source>
</evidence>
<dbReference type="PROSITE" id="PS50011">
    <property type="entry name" value="PROTEIN_KINASE_DOM"/>
    <property type="match status" value="1"/>
</dbReference>
<dbReference type="GO" id="GO:0005524">
    <property type="term" value="F:ATP binding"/>
    <property type="evidence" value="ECO:0007669"/>
    <property type="project" value="UniProtKB-KW"/>
</dbReference>
<evidence type="ECO:0000256" key="7">
    <source>
        <dbReference type="ARBA" id="ARBA00022833"/>
    </source>
</evidence>
<comment type="caution">
    <text evidence="15">The sequence shown here is derived from an EMBL/GenBank/DDBJ whole genome shotgun (WGS) entry which is preliminary data.</text>
</comment>
<dbReference type="Gene3D" id="3.30.40.10">
    <property type="entry name" value="Zinc/RING finger domain, C3HC4 (zinc finger)"/>
    <property type="match status" value="1"/>
</dbReference>
<evidence type="ECO:0000256" key="4">
    <source>
        <dbReference type="ARBA" id="ARBA00022741"/>
    </source>
</evidence>
<feature type="compositionally biased region" description="Acidic residues" evidence="10">
    <location>
        <begin position="1282"/>
        <end position="1297"/>
    </location>
</feature>
<dbReference type="SUPFAM" id="SSF57850">
    <property type="entry name" value="RING/U-box"/>
    <property type="match status" value="1"/>
</dbReference>
<evidence type="ECO:0000259" key="13">
    <source>
        <dbReference type="PROSITE" id="PS50011"/>
    </source>
</evidence>
<dbReference type="Gene3D" id="1.10.510.10">
    <property type="entry name" value="Transferase(Phosphotransferase) domain 1"/>
    <property type="match status" value="1"/>
</dbReference>
<dbReference type="InterPro" id="IPR008984">
    <property type="entry name" value="SMAD_FHA_dom_sf"/>
</dbReference>
<feature type="coiled-coil region" evidence="9">
    <location>
        <begin position="239"/>
        <end position="328"/>
    </location>
</feature>
<feature type="transmembrane region" description="Helical" evidence="11">
    <location>
        <begin position="614"/>
        <end position="634"/>
    </location>
</feature>
<dbReference type="SMART" id="SM00744">
    <property type="entry name" value="RINGv"/>
    <property type="match status" value="1"/>
</dbReference>
<dbReference type="SUPFAM" id="SSF56112">
    <property type="entry name" value="Protein kinase-like (PK-like)"/>
    <property type="match status" value="1"/>
</dbReference>
<feature type="transmembrane region" description="Helical" evidence="11">
    <location>
        <begin position="454"/>
        <end position="472"/>
    </location>
</feature>
<feature type="region of interest" description="Disordered" evidence="10">
    <location>
        <begin position="1156"/>
        <end position="1208"/>
    </location>
</feature>
<dbReference type="GO" id="GO:0008270">
    <property type="term" value="F:zinc ion binding"/>
    <property type="evidence" value="ECO:0007669"/>
    <property type="project" value="UniProtKB-KW"/>
</dbReference>
<keyword evidence="6" id="KW-0418">Kinase</keyword>
<name>A0A0V0QP38_PSEPJ</name>
<evidence type="ECO:0000256" key="5">
    <source>
        <dbReference type="ARBA" id="ARBA00022771"/>
    </source>
</evidence>
<dbReference type="PROSITE" id="PS50006">
    <property type="entry name" value="FHA_DOMAIN"/>
    <property type="match status" value="1"/>
</dbReference>
<evidence type="ECO:0000256" key="3">
    <source>
        <dbReference type="ARBA" id="ARBA00022723"/>
    </source>
</evidence>
<dbReference type="Pfam" id="PF12906">
    <property type="entry name" value="RINGv"/>
    <property type="match status" value="1"/>
</dbReference>
<feature type="domain" description="Protein kinase" evidence="13">
    <location>
        <begin position="1"/>
        <end position="130"/>
    </location>
</feature>
<dbReference type="CDD" id="cd00060">
    <property type="entry name" value="FHA"/>
    <property type="match status" value="1"/>
</dbReference>
<feature type="compositionally biased region" description="Polar residues" evidence="10">
    <location>
        <begin position="1335"/>
        <end position="1347"/>
    </location>
</feature>
<feature type="compositionally biased region" description="Basic and acidic residues" evidence="10">
    <location>
        <begin position="1403"/>
        <end position="1412"/>
    </location>
</feature>
<dbReference type="PROSITE" id="PS51292">
    <property type="entry name" value="ZF_RING_CH"/>
    <property type="match status" value="1"/>
</dbReference>
<dbReference type="OrthoDB" id="264354at2759"/>
<feature type="compositionally biased region" description="Polar residues" evidence="10">
    <location>
        <begin position="1382"/>
        <end position="1400"/>
    </location>
</feature>
<feature type="transmembrane region" description="Helical" evidence="11">
    <location>
        <begin position="646"/>
        <end position="664"/>
    </location>
</feature>
<keyword evidence="2" id="KW-0808">Transferase</keyword>
<dbReference type="EMBL" id="LDAU01000122">
    <property type="protein sequence ID" value="KRX04038.1"/>
    <property type="molecule type" value="Genomic_DNA"/>
</dbReference>
<dbReference type="InterPro" id="IPR013083">
    <property type="entry name" value="Znf_RING/FYVE/PHD"/>
</dbReference>
<feature type="compositionally biased region" description="Low complexity" evidence="10">
    <location>
        <begin position="1440"/>
        <end position="1449"/>
    </location>
</feature>
<feature type="compositionally biased region" description="Acidic residues" evidence="10">
    <location>
        <begin position="1243"/>
        <end position="1254"/>
    </location>
</feature>
<dbReference type="InterPro" id="IPR000253">
    <property type="entry name" value="FHA_dom"/>
</dbReference>
<evidence type="ECO:0000259" key="12">
    <source>
        <dbReference type="PROSITE" id="PS50006"/>
    </source>
</evidence>
<dbReference type="InterPro" id="IPR011016">
    <property type="entry name" value="Znf_RING-CH"/>
</dbReference>
<keyword evidence="7" id="KW-0862">Zinc</keyword>
<dbReference type="Pfam" id="PF00069">
    <property type="entry name" value="Pkinase"/>
    <property type="match status" value="1"/>
</dbReference>
<feature type="region of interest" description="Disordered" evidence="10">
    <location>
        <begin position="1282"/>
        <end position="1468"/>
    </location>
</feature>
<keyword evidence="8" id="KW-0067">ATP-binding</keyword>
<evidence type="ECO:0000313" key="15">
    <source>
        <dbReference type="EMBL" id="KRX04038.1"/>
    </source>
</evidence>
<dbReference type="InterPro" id="IPR000719">
    <property type="entry name" value="Prot_kinase_dom"/>
</dbReference>
<proteinExistence type="predicted"/>
<evidence type="ECO:0000313" key="16">
    <source>
        <dbReference type="Proteomes" id="UP000054937"/>
    </source>
</evidence>
<keyword evidence="11" id="KW-0472">Membrane</keyword>
<feature type="transmembrane region" description="Helical" evidence="11">
    <location>
        <begin position="537"/>
        <end position="555"/>
    </location>
</feature>
<keyword evidence="3" id="KW-0479">Metal-binding</keyword>
<gene>
    <name evidence="15" type="ORF">PPERSA_12485</name>
</gene>
<feature type="region of interest" description="Disordered" evidence="10">
    <location>
        <begin position="1243"/>
        <end position="1269"/>
    </location>
</feature>
<keyword evidence="16" id="KW-1185">Reference proteome</keyword>
<evidence type="ECO:0000256" key="10">
    <source>
        <dbReference type="SAM" id="MobiDB-lite"/>
    </source>
</evidence>
<keyword evidence="9" id="KW-0175">Coiled coil</keyword>
<dbReference type="SMART" id="SM00220">
    <property type="entry name" value="S_TKc"/>
    <property type="match status" value="1"/>
</dbReference>
<feature type="domain" description="FHA" evidence="12">
    <location>
        <begin position="1021"/>
        <end position="1063"/>
    </location>
</feature>
<dbReference type="PANTHER" id="PTHR46210">
    <property type="entry name" value="FHA DOMAIN-CONTAINING PROTEIN"/>
    <property type="match status" value="1"/>
</dbReference>
<sequence length="1468" mass="171823">MTEYVSTRWYRPPELLLTWKQYTTAIDIWAVGLIIAELYLRRPLLPGESYLNQLQFMLQLVGTPEDEDLIDIQSQRAVQYIKSQQQYQKVDLQSIIPNAPPEAIDLIEQCLKFNPKSRITTEQGLEHRFFRDMRDKECEQKAQNLINLDFENKDLSIQDIQYQIWIETLQYNNLTKEQENQFHIPVKPDQELLTLDVDGKLVNLNQYQQQENLVSNQLTQQFIQQTTITAQIQKDQDFLQQLLEQQENIENDQEKQLIKCKIQQLQQNISLLEQQLNLLQSVNQQQFKTVIKSTTIQEQLQQKQQEILQQQLQQQKYIEQQMKQLLEQNQQQEYMNPQQIQLYQNYLQMHQQSMLYYQQIPQLHQQISLYQGQAMNNSNYSNQIISPQNSNEYLPKEKEDNLKAHKYCGEDHSILYNYFFAPLAEFSVQHQLDYVLLQCPTQLQCTILLGIYKIMYPVGYIGLPLFATLPILHGWQIGKKNRYLNIEKEQFLYIYNSIINIGNSSPLGLIFDHGCDALSVYFQAVTIINCMRMGNDLWGITTLFTPSITFFISNLEEYYTHKLYLPVINPAIEGVVITGFLIMGSAIIGQSGMSTPYTIPYLSEIFGTLALGKWLALFVHIGAACGTPFIFVRIYKAVGFKKLLEAFSKCWYMILSHGSVLYFILYSDHKVEGMRYAILLLMFNMCKTLTYMLLCSSSKNTFSPYFLSNVTVKSMTWNRDSHGLFDYEAKNLQKKIINIMDQGVVVRCKDDVNFNKEYLNETEEIKNLAEFQLQNGEFILSHSQYNKNQDKRKKKRISKEQQGLGENCIWQIIKSLKNINGSRGQPLEVDDYLKLGRVRLRVKHIEQTKQDKLKYSESAKQNAFKNNNPELTKENHLHQKSFKFNDQQDIVQLNTVQKTEGQEELTCRICLEGTEEDNELIRPCKCDGTMGNIHIVCLQKWLKNKLKPKVSECAVSFLWKIFECELCKQPFPNTININGKKFDTVEIPTPEPPYITLEILSRDRNQTRGIHVVTLAKKNMIRLGRGHDADIRIADISVSRCHASLKYEKGVFYLDDNNSKFGTVRLIKEPLKVTLPLNNSAVQIGRSVLNFELKKNWKVLSVCFGGQVLETQKINRNGQQPIQQQSTPLIKKKNIENSGKKHPMHHILNSNSEQIPRNRQQNHNNGQISAQSSSLQNQRQIQNQREQQQISLQQQNQGSPQNSGIQNQQNNERNMNQFYQQQNQQYFNHQNQVELDADADYQNENNENENDEDNLINQNPQQEDEDPQQLEQVQEMLNDPDYEQEDMDEPEEEEEEGKENNENNENQEEQKQPEVYIRVRPVEPASNTNRRRSAQQKLTFQKQEQNVQATKQQQELEQKQIQNKIHDQVESDLNTKDKKMQNSENNDNSQKIQDYNIINFQDNKQEEQKENQQGHNKNKNYAHQQNNCDNNEIEQKDQQIEQQLTQQKTYDPNQNKELEQNGNNKNEP</sequence>
<dbReference type="SUPFAM" id="SSF49879">
    <property type="entry name" value="SMAD/FHA domain"/>
    <property type="match status" value="1"/>
</dbReference>
<feature type="domain" description="RING-CH-type" evidence="14">
    <location>
        <begin position="899"/>
        <end position="974"/>
    </location>
</feature>
<organism evidence="15 16">
    <name type="scientific">Pseudocohnilembus persalinus</name>
    <name type="common">Ciliate</name>
    <dbReference type="NCBI Taxonomy" id="266149"/>
    <lineage>
        <taxon>Eukaryota</taxon>
        <taxon>Sar</taxon>
        <taxon>Alveolata</taxon>
        <taxon>Ciliophora</taxon>
        <taxon>Intramacronucleata</taxon>
        <taxon>Oligohymenophorea</taxon>
        <taxon>Scuticociliatia</taxon>
        <taxon>Philasterida</taxon>
        <taxon>Pseudocohnilembidae</taxon>
        <taxon>Pseudocohnilembus</taxon>
    </lineage>
</organism>
<feature type="compositionally biased region" description="Polar residues" evidence="10">
    <location>
        <begin position="1421"/>
        <end position="1430"/>
    </location>
</feature>
<dbReference type="PANTHER" id="PTHR46210:SF1">
    <property type="entry name" value="FHA DOMAIN-CONTAINING PROTEIN"/>
    <property type="match status" value="1"/>
</dbReference>
<evidence type="ECO:0000256" key="1">
    <source>
        <dbReference type="ARBA" id="ARBA00022527"/>
    </source>
</evidence>
<dbReference type="InterPro" id="IPR011009">
    <property type="entry name" value="Kinase-like_dom_sf"/>
</dbReference>
<keyword evidence="1" id="KW-0723">Serine/threonine-protein kinase</keyword>
<dbReference type="Gene3D" id="3.30.200.20">
    <property type="entry name" value="Phosphorylase Kinase, domain 1"/>
    <property type="match status" value="1"/>
</dbReference>
<dbReference type="InParanoid" id="A0A0V0QP38"/>
<dbReference type="GO" id="GO:0004674">
    <property type="term" value="F:protein serine/threonine kinase activity"/>
    <property type="evidence" value="ECO:0007669"/>
    <property type="project" value="UniProtKB-KW"/>
</dbReference>
<dbReference type="FunFam" id="1.10.510.10:FF:000624">
    <property type="entry name" value="Mitogen-activated protein kinase"/>
    <property type="match status" value="1"/>
</dbReference>
<feature type="compositionally biased region" description="Basic and acidic residues" evidence="10">
    <location>
        <begin position="1354"/>
        <end position="1381"/>
    </location>
</feature>
<reference evidence="15 16" key="1">
    <citation type="journal article" date="2015" name="Sci. Rep.">
        <title>Genome of the facultative scuticociliatosis pathogen Pseudocohnilembus persalinus provides insight into its virulence through horizontal gene transfer.</title>
        <authorList>
            <person name="Xiong J."/>
            <person name="Wang G."/>
            <person name="Cheng J."/>
            <person name="Tian M."/>
            <person name="Pan X."/>
            <person name="Warren A."/>
            <person name="Jiang C."/>
            <person name="Yuan D."/>
            <person name="Miao W."/>
        </authorList>
    </citation>
    <scope>NUCLEOTIDE SEQUENCE [LARGE SCALE GENOMIC DNA]</scope>
    <source>
        <strain evidence="15">36N120E</strain>
    </source>
</reference>
<evidence type="ECO:0000256" key="2">
    <source>
        <dbReference type="ARBA" id="ARBA00022679"/>
    </source>
</evidence>